<evidence type="ECO:0000313" key="1">
    <source>
        <dbReference type="EMBL" id="CAD9980330.1"/>
    </source>
</evidence>
<protein>
    <submittedName>
        <fullName evidence="1">Uncharacterized protein</fullName>
    </submittedName>
</protein>
<accession>A0A7S2YJX6</accession>
<proteinExistence type="predicted"/>
<dbReference type="AlphaFoldDB" id="A0A7S2YJX6"/>
<organism evidence="1">
    <name type="scientific">Entomoneis paludosa</name>
    <dbReference type="NCBI Taxonomy" id="265537"/>
    <lineage>
        <taxon>Eukaryota</taxon>
        <taxon>Sar</taxon>
        <taxon>Stramenopiles</taxon>
        <taxon>Ochrophyta</taxon>
        <taxon>Bacillariophyta</taxon>
        <taxon>Bacillariophyceae</taxon>
        <taxon>Bacillariophycidae</taxon>
        <taxon>Entomoneidaceae</taxon>
        <taxon>Entomoneis</taxon>
    </lineage>
</organism>
<gene>
    <name evidence="1" type="ORF">APAL1065_LOCUS19459</name>
</gene>
<reference evidence="1" key="1">
    <citation type="submission" date="2021-01" db="EMBL/GenBank/DDBJ databases">
        <authorList>
            <person name="Corre E."/>
            <person name="Pelletier E."/>
            <person name="Niang G."/>
            <person name="Scheremetjew M."/>
            <person name="Finn R."/>
            <person name="Kale V."/>
            <person name="Holt S."/>
            <person name="Cochrane G."/>
            <person name="Meng A."/>
            <person name="Brown T."/>
            <person name="Cohen L."/>
        </authorList>
    </citation>
    <scope>NUCLEOTIDE SEQUENCE</scope>
    <source>
        <strain evidence="1">CCMP125</strain>
    </source>
</reference>
<dbReference type="EMBL" id="HBHT01028972">
    <property type="protein sequence ID" value="CAD9980330.1"/>
    <property type="molecule type" value="Transcribed_RNA"/>
</dbReference>
<name>A0A7S2YJX6_9STRA</name>
<sequence length="202" mass="22464">MSDISNLWDAAKQEERQLVESCAQSDSLSVVGNPCSLTWICAPTDIFEERHLKQIMGRHLLNNQGWGTLVDKKHGWANKLGWEVLPAAKGSSTLPFFTMQLTNLTVPVRVVTFFYMKSYGDKWANSQAKVAISGSDSSTNVTEAPPPFVRMVEGYHNQNVSISYTETMVLPIPIAKGQNLTLQVEMVNGTAFKIQGMMFCSR</sequence>